<name>A0A1E3VVT2_9HYPH</name>
<dbReference type="PROSITE" id="PS50112">
    <property type="entry name" value="PAS"/>
    <property type="match status" value="1"/>
</dbReference>
<dbReference type="GO" id="GO:0005524">
    <property type="term" value="F:ATP binding"/>
    <property type="evidence" value="ECO:0007669"/>
    <property type="project" value="UniProtKB-KW"/>
</dbReference>
<organism evidence="18 19">
    <name type="scientific">Methyloceanibacter superfactus</name>
    <dbReference type="NCBI Taxonomy" id="1774969"/>
    <lineage>
        <taxon>Bacteria</taxon>
        <taxon>Pseudomonadati</taxon>
        <taxon>Pseudomonadota</taxon>
        <taxon>Alphaproteobacteria</taxon>
        <taxon>Hyphomicrobiales</taxon>
        <taxon>Hyphomicrobiaceae</taxon>
        <taxon>Methyloceanibacter</taxon>
    </lineage>
</organism>
<dbReference type="InterPro" id="IPR005467">
    <property type="entry name" value="His_kinase_dom"/>
</dbReference>
<dbReference type="InterPro" id="IPR004358">
    <property type="entry name" value="Sig_transdc_His_kin-like_C"/>
</dbReference>
<reference evidence="18 19" key="1">
    <citation type="journal article" date="2016" name="Environ. Microbiol.">
        <title>New Methyloceanibacter diversity from North Sea sediments includes methanotroph containing solely the soluble methane monooxygenase.</title>
        <authorList>
            <person name="Vekeman B."/>
            <person name="Kerckhof F.M."/>
            <person name="Cremers G."/>
            <person name="de Vos P."/>
            <person name="Vandamme P."/>
            <person name="Boon N."/>
            <person name="Op den Camp H.J."/>
            <person name="Heylen K."/>
        </authorList>
    </citation>
    <scope>NUCLEOTIDE SEQUENCE [LARGE SCALE GENOMIC DNA]</scope>
    <source>
        <strain evidence="18 19">R-67175</strain>
    </source>
</reference>
<evidence type="ECO:0000256" key="7">
    <source>
        <dbReference type="ARBA" id="ARBA00022741"/>
    </source>
</evidence>
<dbReference type="PROSITE" id="PS50113">
    <property type="entry name" value="PAC"/>
    <property type="match status" value="1"/>
</dbReference>
<dbReference type="InterPro" id="IPR035965">
    <property type="entry name" value="PAS-like_dom_sf"/>
</dbReference>
<dbReference type="PRINTS" id="PR00344">
    <property type="entry name" value="BCTRLSENSOR"/>
</dbReference>
<evidence type="ECO:0000259" key="15">
    <source>
        <dbReference type="PROSITE" id="PS50109"/>
    </source>
</evidence>
<dbReference type="PANTHER" id="PTHR43065:SF10">
    <property type="entry name" value="PEROXIDE STRESS-ACTIVATED HISTIDINE KINASE MAK3"/>
    <property type="match status" value="1"/>
</dbReference>
<dbReference type="Pfam" id="PF02518">
    <property type="entry name" value="HATPase_c"/>
    <property type="match status" value="1"/>
</dbReference>
<feature type="domain" description="PAC" evidence="17">
    <location>
        <begin position="211"/>
        <end position="270"/>
    </location>
</feature>
<keyword evidence="11" id="KW-0902">Two-component regulatory system</keyword>
<feature type="transmembrane region" description="Helical" evidence="14">
    <location>
        <begin position="32"/>
        <end position="50"/>
    </location>
</feature>
<proteinExistence type="predicted"/>
<keyword evidence="6" id="KW-0808">Transferase</keyword>
<dbReference type="EMBL" id="LPWF01000025">
    <property type="protein sequence ID" value="ODR97629.1"/>
    <property type="molecule type" value="Genomic_DNA"/>
</dbReference>
<dbReference type="GO" id="GO:0000155">
    <property type="term" value="F:phosphorelay sensor kinase activity"/>
    <property type="evidence" value="ECO:0007669"/>
    <property type="project" value="InterPro"/>
</dbReference>
<evidence type="ECO:0000256" key="1">
    <source>
        <dbReference type="ARBA" id="ARBA00000085"/>
    </source>
</evidence>
<dbReference type="FunFam" id="1.10.287.130:FF:000055">
    <property type="entry name" value="Two-component sensor histidine kinase"/>
    <property type="match status" value="1"/>
</dbReference>
<sequence>MHGPVANGPEEGAKESGIERLRRTLLDPATSLAHYVAAVGVTVLLLSLAWGLHPLLHGRASFLIFIPAVLIASGLGGIGPGLLATALSVIFGMLLLGNGVLLAAAGLDAVVFAAVGACISWFGELLRRTRIRSRRHARDLRSREAHLRSILDSVPDATVVIDETGMIRSFSAAAERLFGHSEAEVGGKNVSVLMPTPFREEHDHYIARYLATGEKRIIGIDRVVTGQRKDGSTFPMKLEVGEMRSGDGRFFTGFIRDLTERQRTERQLQELQTELARLSRLTAMGEMASTLAHEINQPLSAISNYLQGCNRLLETIDHPNAPKVRDALAETTKQTLRAGQIIRQLREFVTHGETERHPEDVNKLVEEASALGLVGAKEEGVKTIFHCDNRVGLVMVEKVQIQQVLLNLMRNAIEAMEEAERKELLVSTAPTDPSKDEKGRAMVEVSVTDTGSGISDVIASRLFQPFVTTKPAGMGVGLSISKRIIEAHGGRLWAEPNPGGGTVFRFTLEPATDESEV</sequence>
<keyword evidence="5" id="KW-0349">Heme</keyword>
<keyword evidence="14" id="KW-0812">Transmembrane</keyword>
<dbReference type="Proteomes" id="UP000094472">
    <property type="component" value="Unassembled WGS sequence"/>
</dbReference>
<evidence type="ECO:0000256" key="12">
    <source>
        <dbReference type="ARBA" id="ARBA00059827"/>
    </source>
</evidence>
<dbReference type="GO" id="GO:0006355">
    <property type="term" value="P:regulation of DNA-templated transcription"/>
    <property type="evidence" value="ECO:0007669"/>
    <property type="project" value="InterPro"/>
</dbReference>
<dbReference type="Gene3D" id="3.30.565.10">
    <property type="entry name" value="Histidine kinase-like ATPase, C-terminal domain"/>
    <property type="match status" value="1"/>
</dbReference>
<dbReference type="InterPro" id="IPR000700">
    <property type="entry name" value="PAS-assoc_C"/>
</dbReference>
<keyword evidence="10" id="KW-0408">Iron</keyword>
<evidence type="ECO:0000313" key="18">
    <source>
        <dbReference type="EMBL" id="ODR97629.1"/>
    </source>
</evidence>
<dbReference type="EC" id="2.7.13.3" evidence="3"/>
<dbReference type="CDD" id="cd00082">
    <property type="entry name" value="HisKA"/>
    <property type="match status" value="1"/>
</dbReference>
<comment type="cofactor">
    <cofactor evidence="2">
        <name>heme</name>
        <dbReference type="ChEBI" id="CHEBI:30413"/>
    </cofactor>
</comment>
<protein>
    <recommendedName>
        <fullName evidence="13">Sensor protein FixL</fullName>
        <ecNumber evidence="3">2.7.13.3</ecNumber>
    </recommendedName>
</protein>
<keyword evidence="7" id="KW-0547">Nucleotide-binding</keyword>
<dbReference type="NCBIfam" id="TIGR00229">
    <property type="entry name" value="sensory_box"/>
    <property type="match status" value="1"/>
</dbReference>
<dbReference type="SUPFAM" id="SSF47384">
    <property type="entry name" value="Homodimeric domain of signal transducing histidine kinase"/>
    <property type="match status" value="1"/>
</dbReference>
<dbReference type="SMART" id="SM00388">
    <property type="entry name" value="HisKA"/>
    <property type="match status" value="1"/>
</dbReference>
<keyword evidence="4" id="KW-0597">Phosphoprotein</keyword>
<comment type="caution">
    <text evidence="18">The sequence shown here is derived from an EMBL/GenBank/DDBJ whole genome shotgun (WGS) entry which is preliminary data.</text>
</comment>
<evidence type="ECO:0000256" key="8">
    <source>
        <dbReference type="ARBA" id="ARBA00022777"/>
    </source>
</evidence>
<dbReference type="OrthoDB" id="9795133at2"/>
<evidence type="ECO:0000256" key="4">
    <source>
        <dbReference type="ARBA" id="ARBA00022553"/>
    </source>
</evidence>
<keyword evidence="14" id="KW-0472">Membrane</keyword>
<dbReference type="PANTHER" id="PTHR43065">
    <property type="entry name" value="SENSOR HISTIDINE KINASE"/>
    <property type="match status" value="1"/>
</dbReference>
<dbReference type="SUPFAM" id="SSF55785">
    <property type="entry name" value="PYP-like sensor domain (PAS domain)"/>
    <property type="match status" value="1"/>
</dbReference>
<dbReference type="Gene3D" id="1.10.287.130">
    <property type="match status" value="1"/>
</dbReference>
<dbReference type="AlphaFoldDB" id="A0A1E3VVT2"/>
<feature type="transmembrane region" description="Helical" evidence="14">
    <location>
        <begin position="62"/>
        <end position="95"/>
    </location>
</feature>
<dbReference type="Pfam" id="PF00989">
    <property type="entry name" value="PAS"/>
    <property type="match status" value="1"/>
</dbReference>
<dbReference type="SMART" id="SM00091">
    <property type="entry name" value="PAS"/>
    <property type="match status" value="1"/>
</dbReference>
<dbReference type="SMART" id="SM00387">
    <property type="entry name" value="HATPase_c"/>
    <property type="match status" value="1"/>
</dbReference>
<comment type="catalytic activity">
    <reaction evidence="1">
        <text>ATP + protein L-histidine = ADP + protein N-phospho-L-histidine.</text>
        <dbReference type="EC" id="2.7.13.3"/>
    </reaction>
</comment>
<evidence type="ECO:0000256" key="14">
    <source>
        <dbReference type="SAM" id="Phobius"/>
    </source>
</evidence>
<dbReference type="InterPro" id="IPR000014">
    <property type="entry name" value="PAS"/>
</dbReference>
<feature type="domain" description="Histidine kinase" evidence="15">
    <location>
        <begin position="290"/>
        <end position="512"/>
    </location>
</feature>
<dbReference type="PROSITE" id="PS50109">
    <property type="entry name" value="HIS_KIN"/>
    <property type="match status" value="1"/>
</dbReference>
<keyword evidence="14" id="KW-1133">Transmembrane helix</keyword>
<evidence type="ECO:0000259" key="17">
    <source>
        <dbReference type="PROSITE" id="PS50113"/>
    </source>
</evidence>
<dbReference type="InterPro" id="IPR036890">
    <property type="entry name" value="HATPase_C_sf"/>
</dbReference>
<keyword evidence="8 18" id="KW-0418">Kinase</keyword>
<keyword evidence="5" id="KW-0479">Metal-binding</keyword>
<evidence type="ECO:0000256" key="9">
    <source>
        <dbReference type="ARBA" id="ARBA00022840"/>
    </source>
</evidence>
<dbReference type="InterPro" id="IPR003661">
    <property type="entry name" value="HisK_dim/P_dom"/>
</dbReference>
<dbReference type="RefSeq" id="WP_069441721.1">
    <property type="nucleotide sequence ID" value="NZ_LPWF01000025.1"/>
</dbReference>
<evidence type="ECO:0000256" key="6">
    <source>
        <dbReference type="ARBA" id="ARBA00022679"/>
    </source>
</evidence>
<dbReference type="Pfam" id="PF00512">
    <property type="entry name" value="HisKA"/>
    <property type="match status" value="1"/>
</dbReference>
<dbReference type="InterPro" id="IPR036097">
    <property type="entry name" value="HisK_dim/P_sf"/>
</dbReference>
<dbReference type="FunFam" id="3.30.450.20:FF:000060">
    <property type="entry name" value="Sensor protein FixL"/>
    <property type="match status" value="1"/>
</dbReference>
<dbReference type="STRING" id="1774969.AUC69_10995"/>
<evidence type="ECO:0000256" key="5">
    <source>
        <dbReference type="ARBA" id="ARBA00022617"/>
    </source>
</evidence>
<evidence type="ECO:0000256" key="2">
    <source>
        <dbReference type="ARBA" id="ARBA00001971"/>
    </source>
</evidence>
<dbReference type="Gene3D" id="1.20.120.620">
    <property type="entry name" value="Backbone structure of the membrane domain of e. Coli histidine kinase receptor kdpd"/>
    <property type="match status" value="1"/>
</dbReference>
<dbReference type="Gene3D" id="3.30.450.20">
    <property type="entry name" value="PAS domain"/>
    <property type="match status" value="1"/>
</dbReference>
<dbReference type="CDD" id="cd00130">
    <property type="entry name" value="PAS"/>
    <property type="match status" value="1"/>
</dbReference>
<keyword evidence="19" id="KW-1185">Reference proteome</keyword>
<accession>A0A1E3VVT2</accession>
<feature type="transmembrane region" description="Helical" evidence="14">
    <location>
        <begin position="101"/>
        <end position="126"/>
    </location>
</feature>
<dbReference type="InterPro" id="IPR003594">
    <property type="entry name" value="HATPase_dom"/>
</dbReference>
<evidence type="ECO:0000313" key="19">
    <source>
        <dbReference type="Proteomes" id="UP000094472"/>
    </source>
</evidence>
<dbReference type="Gene3D" id="6.10.250.2580">
    <property type="match status" value="1"/>
</dbReference>
<feature type="domain" description="PAS" evidence="16">
    <location>
        <begin position="143"/>
        <end position="195"/>
    </location>
</feature>
<evidence type="ECO:0000256" key="11">
    <source>
        <dbReference type="ARBA" id="ARBA00023012"/>
    </source>
</evidence>
<evidence type="ECO:0000259" key="16">
    <source>
        <dbReference type="PROSITE" id="PS50112"/>
    </source>
</evidence>
<dbReference type="SUPFAM" id="SSF55874">
    <property type="entry name" value="ATPase domain of HSP90 chaperone/DNA topoisomerase II/histidine kinase"/>
    <property type="match status" value="1"/>
</dbReference>
<evidence type="ECO:0000256" key="3">
    <source>
        <dbReference type="ARBA" id="ARBA00012438"/>
    </source>
</evidence>
<comment type="function">
    <text evidence="12">Putative oxygen sensor; modulates the activity of FixJ, a transcriptional activator of nitrogen fixation fixK gene. FixL probably acts as a kinase that phosphorylates FixJ.</text>
</comment>
<keyword evidence="9" id="KW-0067">ATP-binding</keyword>
<gene>
    <name evidence="18" type="ORF">AUC69_10995</name>
</gene>
<dbReference type="InterPro" id="IPR013767">
    <property type="entry name" value="PAS_fold"/>
</dbReference>
<evidence type="ECO:0000256" key="10">
    <source>
        <dbReference type="ARBA" id="ARBA00023004"/>
    </source>
</evidence>
<dbReference type="InterPro" id="IPR038318">
    <property type="entry name" value="KdpD_sf"/>
</dbReference>
<evidence type="ECO:0000256" key="13">
    <source>
        <dbReference type="ARBA" id="ARBA00070616"/>
    </source>
</evidence>